<keyword evidence="1" id="KW-0863">Zinc-finger</keyword>
<dbReference type="PROSITE" id="PS00028">
    <property type="entry name" value="ZINC_FINGER_C2H2_1"/>
    <property type="match status" value="1"/>
</dbReference>
<feature type="compositionally biased region" description="Low complexity" evidence="2">
    <location>
        <begin position="639"/>
        <end position="648"/>
    </location>
</feature>
<keyword evidence="5" id="KW-1185">Reference proteome</keyword>
<evidence type="ECO:0000313" key="4">
    <source>
        <dbReference type="EMBL" id="OQO04296.1"/>
    </source>
</evidence>
<protein>
    <recommendedName>
        <fullName evidence="3">C2H2-type domain-containing protein</fullName>
    </recommendedName>
</protein>
<evidence type="ECO:0000256" key="1">
    <source>
        <dbReference type="PROSITE-ProRule" id="PRU00042"/>
    </source>
</evidence>
<dbReference type="STRING" id="1507870.A0A1V8SYP9"/>
<reference evidence="5" key="1">
    <citation type="submission" date="2017-03" db="EMBL/GenBank/DDBJ databases">
        <title>Genomes of endolithic fungi from Antarctica.</title>
        <authorList>
            <person name="Coleine C."/>
            <person name="Masonjones S."/>
            <person name="Stajich J.E."/>
        </authorList>
    </citation>
    <scope>NUCLEOTIDE SEQUENCE [LARGE SCALE GENOMIC DNA]</scope>
    <source>
        <strain evidence="5">CCFEE 5527</strain>
    </source>
</reference>
<keyword evidence="1" id="KW-0479">Metal-binding</keyword>
<dbReference type="InterPro" id="IPR013087">
    <property type="entry name" value="Znf_C2H2_type"/>
</dbReference>
<name>A0A1V8SYP9_9PEZI</name>
<dbReference type="PROSITE" id="PS50157">
    <property type="entry name" value="ZINC_FINGER_C2H2_2"/>
    <property type="match status" value="1"/>
</dbReference>
<dbReference type="InParanoid" id="A0A1V8SYP9"/>
<evidence type="ECO:0000256" key="2">
    <source>
        <dbReference type="SAM" id="MobiDB-lite"/>
    </source>
</evidence>
<dbReference type="GO" id="GO:0008270">
    <property type="term" value="F:zinc ion binding"/>
    <property type="evidence" value="ECO:0007669"/>
    <property type="project" value="UniProtKB-KW"/>
</dbReference>
<comment type="caution">
    <text evidence="4">The sequence shown here is derived from an EMBL/GenBank/DDBJ whole genome shotgun (WGS) entry which is preliminary data.</text>
</comment>
<feature type="compositionally biased region" description="Low complexity" evidence="2">
    <location>
        <begin position="146"/>
        <end position="159"/>
    </location>
</feature>
<dbReference type="AlphaFoldDB" id="A0A1V8SYP9"/>
<dbReference type="SUPFAM" id="SSF57667">
    <property type="entry name" value="beta-beta-alpha zinc fingers"/>
    <property type="match status" value="1"/>
</dbReference>
<evidence type="ECO:0000313" key="5">
    <source>
        <dbReference type="Proteomes" id="UP000192596"/>
    </source>
</evidence>
<keyword evidence="1" id="KW-0862">Zinc</keyword>
<feature type="compositionally biased region" description="Low complexity" evidence="2">
    <location>
        <begin position="55"/>
        <end position="68"/>
    </location>
</feature>
<feature type="region of interest" description="Disordered" evidence="2">
    <location>
        <begin position="1"/>
        <end position="22"/>
    </location>
</feature>
<feature type="domain" description="C2H2-type" evidence="3">
    <location>
        <begin position="441"/>
        <end position="463"/>
    </location>
</feature>
<proteinExistence type="predicted"/>
<sequence length="806" mass="88790">MSSTTAHPRRRPARSSSPSMTPSLIDCFQNMNIRKGDTFHVPHNIGKDVWDPLESGSGPSPSMPGRSSTCPHSLEQLLIGSGERRVADLLARVDKAVATQSKLALGTFLSEPEVLPAPTFMVDNTTVQEGEPVKTAERHHRHSHSSDSGIGSSVADSDSLYSTSPQTAVLDIEVGQDHMTSATSERGLSQYAKDQIHRLIIQPILQEQTLREFHGLIKDVPNRIGSKEIKNLRDLEKTLIFLAPVSDDDRQCLECAFAYWCSGVKDYSRSPSAYLRFCERTVRVLHTTVTTLHESDQKAPTERPYTQGYFFDLVEQVCFGVIAQAGSLPNIDPVPQIRRYATILAATREKQAKGEKLDAMDYTPDECLTLEGGMTQNGKPAELIRHKDGKAISITSGRLLSEEEMASNSMKRPISLDYDDDDDDVLRSMARRKKGAKPEIHGCPQCDKEFKRPCDLTKHIKTHERPWKCSEEDCKYYEYGWPTEKERDRHVNDKHASTPSLYHCLYKPCPYTSKRESNCKQHMEKAHNWTYVRSKNNGKGRAFDVTRLPQGSMPASPASAMMTPLTPIAPSPSVSAQSWVSSSRNGSMAPPPSLPSHYGTPIFTHPSPSFANHFNMNFDFNDMEKFPTTPALSDDRHGSSASSSSGLMLDGAGYDDHMSPEDFTFPSDAFSFNDFSWQEQSSANMPAGCGYATHAHPINTQIAGSSGQASAGARPDLAFTTPDIYDDMSMDPMDTNFGGPGADFTLFSNTSSVPPMSSTGQMIPSLTPGGTWGNFGGHFEYAADAAPRMPTDSSALKELFPELAEN</sequence>
<evidence type="ECO:0000259" key="3">
    <source>
        <dbReference type="PROSITE" id="PS50157"/>
    </source>
</evidence>
<feature type="region of interest" description="Disordered" evidence="2">
    <location>
        <begin position="629"/>
        <end position="648"/>
    </location>
</feature>
<dbReference type="InterPro" id="IPR036236">
    <property type="entry name" value="Znf_C2H2_sf"/>
</dbReference>
<dbReference type="EMBL" id="NAJO01000022">
    <property type="protein sequence ID" value="OQO04296.1"/>
    <property type="molecule type" value="Genomic_DNA"/>
</dbReference>
<gene>
    <name evidence="4" type="ORF">B0A48_10907</name>
</gene>
<dbReference type="Proteomes" id="UP000192596">
    <property type="component" value="Unassembled WGS sequence"/>
</dbReference>
<feature type="region of interest" description="Disordered" evidence="2">
    <location>
        <begin position="48"/>
        <end position="72"/>
    </location>
</feature>
<organism evidence="4 5">
    <name type="scientific">Cryoendolithus antarcticus</name>
    <dbReference type="NCBI Taxonomy" id="1507870"/>
    <lineage>
        <taxon>Eukaryota</taxon>
        <taxon>Fungi</taxon>
        <taxon>Dikarya</taxon>
        <taxon>Ascomycota</taxon>
        <taxon>Pezizomycotina</taxon>
        <taxon>Dothideomycetes</taxon>
        <taxon>Dothideomycetidae</taxon>
        <taxon>Cladosporiales</taxon>
        <taxon>Cladosporiaceae</taxon>
        <taxon>Cryoendolithus</taxon>
    </lineage>
</organism>
<feature type="region of interest" description="Disordered" evidence="2">
    <location>
        <begin position="132"/>
        <end position="161"/>
    </location>
</feature>
<dbReference type="OrthoDB" id="9368434at2759"/>
<dbReference type="SMART" id="SM00355">
    <property type="entry name" value="ZnF_C2H2"/>
    <property type="match status" value="3"/>
</dbReference>
<dbReference type="Gene3D" id="3.30.160.60">
    <property type="entry name" value="Classic Zinc Finger"/>
    <property type="match status" value="1"/>
</dbReference>
<accession>A0A1V8SYP9</accession>